<dbReference type="EMBL" id="DQ491002">
    <property type="protein sequence ID" value="ABT14578.1"/>
    <property type="molecule type" value="Genomic_DNA"/>
</dbReference>
<dbReference type="Proteomes" id="UP000202419">
    <property type="component" value="Segment"/>
</dbReference>
<proteinExistence type="predicted"/>
<feature type="domain" description="GIY-YIG" evidence="1">
    <location>
        <begin position="17"/>
        <end position="106"/>
    </location>
</feature>
<evidence type="ECO:0000313" key="3">
    <source>
        <dbReference type="Proteomes" id="UP000202419"/>
    </source>
</evidence>
<gene>
    <name evidence="2" type="primary">B179L</name>
    <name evidence="2" type="ORF">NY2A_B179L</name>
</gene>
<keyword evidence="3" id="KW-1185">Reference proteome</keyword>
<dbReference type="SMART" id="SM00465">
    <property type="entry name" value="GIYc"/>
    <property type="match status" value="1"/>
</dbReference>
<dbReference type="GeneID" id="5658872"/>
<dbReference type="PROSITE" id="PS50164">
    <property type="entry name" value="GIY_YIG"/>
    <property type="match status" value="1"/>
</dbReference>
<organismHost>
    <name type="scientific">Chlorella</name>
    <dbReference type="NCBI Taxonomy" id="3071"/>
</organismHost>
<dbReference type="InterPro" id="IPR000305">
    <property type="entry name" value="GIY-YIG_endonuc"/>
</dbReference>
<protein>
    <submittedName>
        <fullName evidence="2">Uncharacterized protein B179L</fullName>
    </submittedName>
</protein>
<dbReference type="InterPro" id="IPR035901">
    <property type="entry name" value="GIY-YIG_endonuc_sf"/>
</dbReference>
<dbReference type="RefSeq" id="YP_001497375.1">
    <property type="nucleotide sequence ID" value="NC_009898.1"/>
</dbReference>
<evidence type="ECO:0000259" key="1">
    <source>
        <dbReference type="PROSITE" id="PS50164"/>
    </source>
</evidence>
<dbReference type="OrthoDB" id="11506at10239"/>
<name>A7IW54_PBCVN</name>
<dbReference type="Gene3D" id="3.40.1440.10">
    <property type="entry name" value="GIY-YIG endonuclease"/>
    <property type="match status" value="1"/>
</dbReference>
<sequence>MSWIVYGISKDIEIVEKSEGVELIVDPDEWNHLYIGFTNDFERRMDEHRRLSRKKSYKKSKKFYRRIRNKWNEYDKTILVHSIASEGEAKKIEIELIAKYNSYKKGMNSTRGGDGCGFGADNYMARKIIAYNNSTGEKTIHQYIGDCDEKLGISRDNIKCVLSSYETSVQTKSIDGIWYQFRYLEDTTPFVKNMPTPIEKISGANNRGARKIIAYNNSTGEESSYTYFGECVADLGISKSSINHVLSPDHPNTQARSRDGIWYQFKYSEDMTPFIEDMPTKYKKQSIARKGGRNPNAIPVCAFGKLYDSAATASECLIEVTDTTYKKFISSWIRFMKFPNDVFKVSKEFYDHYKNSDIRITKAHMMSFENSNM</sequence>
<dbReference type="KEGG" id="vg:5658872"/>
<evidence type="ECO:0000313" key="2">
    <source>
        <dbReference type="EMBL" id="ABT14578.1"/>
    </source>
</evidence>
<dbReference type="Pfam" id="PF01541">
    <property type="entry name" value="GIY-YIG"/>
    <property type="match status" value="1"/>
</dbReference>
<organism evidence="2 3">
    <name type="scientific">Paramecium bursaria Chlorella virus NY2A</name>
    <name type="common">PBCV-NY2A</name>
    <dbReference type="NCBI Taxonomy" id="46021"/>
    <lineage>
        <taxon>Viruses</taxon>
        <taxon>Varidnaviria</taxon>
        <taxon>Bamfordvirae</taxon>
        <taxon>Nucleocytoviricota</taxon>
        <taxon>Megaviricetes</taxon>
        <taxon>Algavirales</taxon>
        <taxon>Phycodnaviridae</taxon>
        <taxon>Chlorovirus</taxon>
        <taxon>Chlorovirus americanus</taxon>
    </lineage>
</organism>
<dbReference type="SUPFAM" id="SSF82771">
    <property type="entry name" value="GIY-YIG endonuclease"/>
    <property type="match status" value="1"/>
</dbReference>
<accession>A7IW54</accession>
<reference evidence="2 3" key="1">
    <citation type="journal article" date="2007" name="Virology">
        <title>Sequence and annotation of the 369-kb NY-2A and the 345-kb AR158 viruses that infect Chlorella NC64A.</title>
        <authorList>
            <person name="Fitzgerald L.A."/>
            <person name="Graves M.V."/>
            <person name="Li X."/>
            <person name="Feldblyum T."/>
            <person name="Nierman W.C."/>
            <person name="Van Etten J.L."/>
        </authorList>
    </citation>
    <scope>NUCLEOTIDE SEQUENCE [LARGE SCALE GENOMIC DNA]</scope>
    <source>
        <strain evidence="2 3">NY-2A</strain>
    </source>
</reference>